<evidence type="ECO:0000313" key="9">
    <source>
        <dbReference type="Proteomes" id="UP000738349"/>
    </source>
</evidence>
<dbReference type="OrthoDB" id="4062651at2759"/>
<name>A0A9P9FGE5_9HYPO</name>
<keyword evidence="5" id="KW-0067">ATP-binding</keyword>
<dbReference type="EC" id="2.7.11.1" evidence="1"/>
<evidence type="ECO:0000256" key="1">
    <source>
        <dbReference type="ARBA" id="ARBA00012513"/>
    </source>
</evidence>
<gene>
    <name evidence="8" type="ORF">EDB81DRAFT_343570</name>
</gene>
<dbReference type="SUPFAM" id="SSF56112">
    <property type="entry name" value="Protein kinase-like (PK-like)"/>
    <property type="match status" value="1"/>
</dbReference>
<sequence>MDESQTHSGIRPNTPKFELVKEIGPDVWTAVRSGDPRGEKYLARPISAYRKNIQESDAAAWETLLDVHNQAHAVAQVFNHENLISLVGRIDLQPFSKTQKKDDKVESYLVWDYCDSSNLSAVFFNHAFKDSSYYLPESFCWHVLRSLTRAIAYLHDGKRVNFKPDAEPGDPLEWESVDVDWLPILHRAIEPAHIWFQQRRGTETYGLCKLGDFGKVMVACHIVNAEKQVGAPPFGMSLASTRGNKSLLETLGKYQEDIEDYPEHERPYTLIQELWSIGAVVFTMMTGRAPTFCCKKCGCSHVQICAARGCLENIARANGCKCKLGGCEHIGSEECTHSESKWRPCPADHHCREPVINLHTCLARAKYTYFLRDAVKELIISDPKQEGGNATVAVRHVNYVEAMFQSWKDTTEEGKQYRSLDDDMAERWRKQQGREREQFE</sequence>
<evidence type="ECO:0000256" key="2">
    <source>
        <dbReference type="ARBA" id="ARBA00022679"/>
    </source>
</evidence>
<feature type="region of interest" description="Disordered" evidence="6">
    <location>
        <begin position="413"/>
        <end position="440"/>
    </location>
</feature>
<evidence type="ECO:0000256" key="3">
    <source>
        <dbReference type="ARBA" id="ARBA00022741"/>
    </source>
</evidence>
<dbReference type="InterPro" id="IPR011009">
    <property type="entry name" value="Kinase-like_dom_sf"/>
</dbReference>
<dbReference type="AlphaFoldDB" id="A0A9P9FGE5"/>
<protein>
    <recommendedName>
        <fullName evidence="1">non-specific serine/threonine protein kinase</fullName>
        <ecNumber evidence="1">2.7.11.1</ecNumber>
    </recommendedName>
</protein>
<evidence type="ECO:0000256" key="5">
    <source>
        <dbReference type="ARBA" id="ARBA00022840"/>
    </source>
</evidence>
<organism evidence="8 9">
    <name type="scientific">Dactylonectria macrodidyma</name>
    <dbReference type="NCBI Taxonomy" id="307937"/>
    <lineage>
        <taxon>Eukaryota</taxon>
        <taxon>Fungi</taxon>
        <taxon>Dikarya</taxon>
        <taxon>Ascomycota</taxon>
        <taxon>Pezizomycotina</taxon>
        <taxon>Sordariomycetes</taxon>
        <taxon>Hypocreomycetidae</taxon>
        <taxon>Hypocreales</taxon>
        <taxon>Nectriaceae</taxon>
        <taxon>Dactylonectria</taxon>
    </lineage>
</organism>
<keyword evidence="3" id="KW-0547">Nucleotide-binding</keyword>
<evidence type="ECO:0000256" key="4">
    <source>
        <dbReference type="ARBA" id="ARBA00022777"/>
    </source>
</evidence>
<dbReference type="GO" id="GO:0004674">
    <property type="term" value="F:protein serine/threonine kinase activity"/>
    <property type="evidence" value="ECO:0007669"/>
    <property type="project" value="UniProtKB-EC"/>
</dbReference>
<dbReference type="PROSITE" id="PS50011">
    <property type="entry name" value="PROTEIN_KINASE_DOM"/>
    <property type="match status" value="1"/>
</dbReference>
<accession>A0A9P9FGE5</accession>
<keyword evidence="2" id="KW-0808">Transferase</keyword>
<dbReference type="Gene3D" id="1.10.510.10">
    <property type="entry name" value="Transferase(Phosphotransferase) domain 1"/>
    <property type="match status" value="1"/>
</dbReference>
<feature type="domain" description="Protein kinase" evidence="7">
    <location>
        <begin position="17"/>
        <end position="399"/>
    </location>
</feature>
<reference evidence="8" key="1">
    <citation type="journal article" date="2021" name="Nat. Commun.">
        <title>Genetic determinants of endophytism in the Arabidopsis root mycobiome.</title>
        <authorList>
            <person name="Mesny F."/>
            <person name="Miyauchi S."/>
            <person name="Thiergart T."/>
            <person name="Pickel B."/>
            <person name="Atanasova L."/>
            <person name="Karlsson M."/>
            <person name="Huettel B."/>
            <person name="Barry K.W."/>
            <person name="Haridas S."/>
            <person name="Chen C."/>
            <person name="Bauer D."/>
            <person name="Andreopoulos W."/>
            <person name="Pangilinan J."/>
            <person name="LaButti K."/>
            <person name="Riley R."/>
            <person name="Lipzen A."/>
            <person name="Clum A."/>
            <person name="Drula E."/>
            <person name="Henrissat B."/>
            <person name="Kohler A."/>
            <person name="Grigoriev I.V."/>
            <person name="Martin F.M."/>
            <person name="Hacquard S."/>
        </authorList>
    </citation>
    <scope>NUCLEOTIDE SEQUENCE</scope>
    <source>
        <strain evidence="8">MPI-CAGE-AT-0147</strain>
    </source>
</reference>
<dbReference type="Proteomes" id="UP000738349">
    <property type="component" value="Unassembled WGS sequence"/>
</dbReference>
<dbReference type="EMBL" id="JAGMUV010000004">
    <property type="protein sequence ID" value="KAH7161367.1"/>
    <property type="molecule type" value="Genomic_DNA"/>
</dbReference>
<keyword evidence="9" id="KW-1185">Reference proteome</keyword>
<dbReference type="PANTHER" id="PTHR43671:SF13">
    <property type="entry name" value="SERINE_THREONINE-PROTEIN KINASE NEK2"/>
    <property type="match status" value="1"/>
</dbReference>
<comment type="caution">
    <text evidence="8">The sequence shown here is derived from an EMBL/GenBank/DDBJ whole genome shotgun (WGS) entry which is preliminary data.</text>
</comment>
<keyword evidence="4" id="KW-0418">Kinase</keyword>
<evidence type="ECO:0000256" key="6">
    <source>
        <dbReference type="SAM" id="MobiDB-lite"/>
    </source>
</evidence>
<evidence type="ECO:0000313" key="8">
    <source>
        <dbReference type="EMBL" id="KAH7161367.1"/>
    </source>
</evidence>
<dbReference type="PANTHER" id="PTHR43671">
    <property type="entry name" value="SERINE/THREONINE-PROTEIN KINASE NEK"/>
    <property type="match status" value="1"/>
</dbReference>
<evidence type="ECO:0000259" key="7">
    <source>
        <dbReference type="PROSITE" id="PS50011"/>
    </source>
</evidence>
<dbReference type="GO" id="GO:0005524">
    <property type="term" value="F:ATP binding"/>
    <property type="evidence" value="ECO:0007669"/>
    <property type="project" value="UniProtKB-KW"/>
</dbReference>
<dbReference type="InterPro" id="IPR000719">
    <property type="entry name" value="Prot_kinase_dom"/>
</dbReference>
<proteinExistence type="predicted"/>
<dbReference type="InterPro" id="IPR050660">
    <property type="entry name" value="NEK_Ser/Thr_kinase"/>
</dbReference>